<sequence>MSSDLISLRSSKSFRLSKTFDANDLAGDGGQAVGVDSPIVVNPGDRERRRRLSARTFPDLLGGRLNSFELDLDADGLFSSCSDIDSFSGDTPMGEVPDDLTQVDVIGDDRKGQCSKTVSRRGSSYTPSGDGDIPGQSCWTFVTPGQKMLPLTEDRMLSASQPHDPQPSSSACFDPDSHAPTIPPRSMNSSLASLVSESVNQLNLVMSSDPMAGKTQLELDAHRGIATTAPASIGGSAKWRVLFLDVDGVLNTAPTGPPLQRSLLERLVGVVLYTDAYIVLSTSWRALPELREKLINALHQAGLKMDRVLGRTEILVKPPRAHIFKQRAGQILDWLDRHKHKVESWVALDDEVLANQNAEGMAGHFVQTDPAEGFTMRCAQLAVSILLGLGNKEEMSRSAKWRQYAAAYVADAADTATAS</sequence>
<feature type="region of interest" description="Disordered" evidence="1">
    <location>
        <begin position="111"/>
        <end position="131"/>
    </location>
</feature>
<evidence type="ECO:0008006" key="3">
    <source>
        <dbReference type="Google" id="ProtNLM"/>
    </source>
</evidence>
<feature type="compositionally biased region" description="Polar residues" evidence="1">
    <location>
        <begin position="114"/>
        <end position="127"/>
    </location>
</feature>
<evidence type="ECO:0000313" key="2">
    <source>
        <dbReference type="EMBL" id="CAD8654876.1"/>
    </source>
</evidence>
<dbReference type="EMBL" id="HBFA01007039">
    <property type="protein sequence ID" value="CAD8654876.1"/>
    <property type="molecule type" value="Transcribed_RNA"/>
</dbReference>
<organism evidence="2">
    <name type="scientific">Pyramimonas obovata</name>
    <dbReference type="NCBI Taxonomy" id="1411642"/>
    <lineage>
        <taxon>Eukaryota</taxon>
        <taxon>Viridiplantae</taxon>
        <taxon>Chlorophyta</taxon>
        <taxon>Pyramimonadophyceae</taxon>
        <taxon>Pyramimonadales</taxon>
        <taxon>Pyramimonadaceae</taxon>
        <taxon>Pyramimonas</taxon>
        <taxon>Pyramimonas incertae sedis</taxon>
    </lineage>
</organism>
<evidence type="ECO:0000256" key="1">
    <source>
        <dbReference type="SAM" id="MobiDB-lite"/>
    </source>
</evidence>
<dbReference type="AlphaFoldDB" id="A0A7S0QV29"/>
<accession>A0A7S0QV29</accession>
<gene>
    <name evidence="2" type="ORF">POBO1169_LOCUS3666</name>
</gene>
<dbReference type="Pfam" id="PF18143">
    <property type="entry name" value="HAD_SAK_2"/>
    <property type="match status" value="1"/>
</dbReference>
<proteinExistence type="predicted"/>
<feature type="compositionally biased region" description="Polar residues" evidence="1">
    <location>
        <begin position="158"/>
        <end position="171"/>
    </location>
</feature>
<reference evidence="2" key="1">
    <citation type="submission" date="2021-01" db="EMBL/GenBank/DDBJ databases">
        <authorList>
            <person name="Corre E."/>
            <person name="Pelletier E."/>
            <person name="Niang G."/>
            <person name="Scheremetjew M."/>
            <person name="Finn R."/>
            <person name="Kale V."/>
            <person name="Holt S."/>
            <person name="Cochrane G."/>
            <person name="Meng A."/>
            <person name="Brown T."/>
            <person name="Cohen L."/>
        </authorList>
    </citation>
    <scope>NUCLEOTIDE SEQUENCE</scope>
    <source>
        <strain evidence="2">CCMP722</strain>
    </source>
</reference>
<protein>
    <recommendedName>
        <fullName evidence="3">FCP1 homology domain-containing protein</fullName>
    </recommendedName>
</protein>
<feature type="region of interest" description="Disordered" evidence="1">
    <location>
        <begin position="157"/>
        <end position="190"/>
    </location>
</feature>
<name>A0A7S0QV29_9CHLO</name>